<gene>
    <name evidence="2" type="ORF">M440DRAFT_296296</name>
</gene>
<dbReference type="AlphaFoldDB" id="A0A2T4C8P6"/>
<name>A0A2T4C8P6_TRILO</name>
<feature type="compositionally biased region" description="Basic residues" evidence="1">
    <location>
        <begin position="131"/>
        <end position="143"/>
    </location>
</feature>
<dbReference type="EMBL" id="KZ679130">
    <property type="protein sequence ID" value="PTB77936.1"/>
    <property type="molecule type" value="Genomic_DNA"/>
</dbReference>
<organism evidence="2 3">
    <name type="scientific">Trichoderma longibrachiatum ATCC 18648</name>
    <dbReference type="NCBI Taxonomy" id="983965"/>
    <lineage>
        <taxon>Eukaryota</taxon>
        <taxon>Fungi</taxon>
        <taxon>Dikarya</taxon>
        <taxon>Ascomycota</taxon>
        <taxon>Pezizomycotina</taxon>
        <taxon>Sordariomycetes</taxon>
        <taxon>Hypocreomycetidae</taxon>
        <taxon>Hypocreales</taxon>
        <taxon>Hypocreaceae</taxon>
        <taxon>Trichoderma</taxon>
    </lineage>
</organism>
<evidence type="ECO:0000313" key="2">
    <source>
        <dbReference type="EMBL" id="PTB77936.1"/>
    </source>
</evidence>
<accession>A0A2T4C8P6</accession>
<keyword evidence="3" id="KW-1185">Reference proteome</keyword>
<reference evidence="2 3" key="1">
    <citation type="submission" date="2016-07" db="EMBL/GenBank/DDBJ databases">
        <title>Multiple horizontal gene transfer events from other fungi enriched the ability of initially mycotrophic Trichoderma (Ascomycota) to feed on dead plant biomass.</title>
        <authorList>
            <consortium name="DOE Joint Genome Institute"/>
            <person name="Aerts A."/>
            <person name="Atanasova L."/>
            <person name="Chenthamara K."/>
            <person name="Zhang J."/>
            <person name="Grujic M."/>
            <person name="Henrissat B."/>
            <person name="Kuo A."/>
            <person name="Salamov A."/>
            <person name="Lipzen A."/>
            <person name="Labutti K."/>
            <person name="Barry K."/>
            <person name="Miao Y."/>
            <person name="Rahimi M.J."/>
            <person name="Shen Q."/>
            <person name="Grigoriev I.V."/>
            <person name="Kubicek C.P."/>
            <person name="Druzhinina I.S."/>
        </authorList>
    </citation>
    <scope>NUCLEOTIDE SEQUENCE [LARGE SCALE GENOMIC DNA]</scope>
    <source>
        <strain evidence="2 3">ATCC 18648</strain>
    </source>
</reference>
<dbReference type="Proteomes" id="UP000240760">
    <property type="component" value="Unassembled WGS sequence"/>
</dbReference>
<feature type="region of interest" description="Disordered" evidence="1">
    <location>
        <begin position="117"/>
        <end position="143"/>
    </location>
</feature>
<evidence type="ECO:0000313" key="3">
    <source>
        <dbReference type="Proteomes" id="UP000240760"/>
    </source>
</evidence>
<sequence length="236" mass="26381">MWHRSSPMRTRHDCQCILHIIPTYTFARLRTILNGHGLTMASIWDGAPPQIPVPRQPWRMGITRGAPSLAQCKKLLKNLEHNCAHSVHMHYATASALRCNAQCPYLPYGEHMQPRDTPSANGDMGWMRRDQKGKKPPGQKKKAGPVMWLTLSGRGLLHPPPRQRWFPPRLLPALLAPKRPSHPMAIAELLAGYPQAASRGEEARRAPLARISGPGVQEPAPQQLLQLHLSTSQSRC</sequence>
<evidence type="ECO:0000256" key="1">
    <source>
        <dbReference type="SAM" id="MobiDB-lite"/>
    </source>
</evidence>
<protein>
    <submittedName>
        <fullName evidence="2">Uncharacterized protein</fullName>
    </submittedName>
</protein>
<proteinExistence type="predicted"/>